<keyword evidence="2 6" id="KW-0812">Transmembrane</keyword>
<feature type="transmembrane region" description="Helical" evidence="6">
    <location>
        <begin position="431"/>
        <end position="454"/>
    </location>
</feature>
<dbReference type="PRINTS" id="PR01036">
    <property type="entry name" value="TCRTETB"/>
</dbReference>
<sequence>MCSCPSPDSSPRAHRRNSSKPLSLSPADTRATAVPPGPPSLGPVLLPLSGLLVAQFVSGLSATIVATSIPTIMHTLSGPASHATWLVAATILGNTASTPIWGRLADLFAPKRIVQIAIALFVLGSIGAGLSADTTQLLTARAVQGIGLGGLGASAAVVVAMLVSPRERGRVNSWLVSVQTTATILGPVVGGFIVQSTLGWRWCFFVAVPLAVASIVVLALTLRLAERPARASGRTDIAGAFLIATGVTAVLIAVTTLSDDDWSFTPVSALVGGYGVVAIIALVIVELRVTSPVIPLRLLAQRTGALCVTAAFTIGFTLFGGSVFVTQYLQLGLGIPPATAGLLLAPMAIGTVGASILAGRMISRTGLVKAVLVGGASLCLAGNIALALAPLAPLPLALVGTVLLSAGLGSTTQNLVLAGQTVAGANRVGSVSATVMFFFTLGGTVGLVLLGAVLAHSVSGLRASGASEQLAYSAGLPTVFALSGVSTLVALVALVFLRSIRLASAQG</sequence>
<feature type="transmembrane region" description="Helical" evidence="6">
    <location>
        <begin position="142"/>
        <end position="162"/>
    </location>
</feature>
<dbReference type="GO" id="GO:0022857">
    <property type="term" value="F:transmembrane transporter activity"/>
    <property type="evidence" value="ECO:0007669"/>
    <property type="project" value="InterPro"/>
</dbReference>
<evidence type="ECO:0000256" key="6">
    <source>
        <dbReference type="SAM" id="Phobius"/>
    </source>
</evidence>
<dbReference type="InterPro" id="IPR011701">
    <property type="entry name" value="MFS"/>
</dbReference>
<evidence type="ECO:0000313" key="8">
    <source>
        <dbReference type="EMBL" id="RFA09906.1"/>
    </source>
</evidence>
<name>A0A3E0VIY3_9MICO</name>
<comment type="caution">
    <text evidence="8">The sequence shown here is derived from an EMBL/GenBank/DDBJ whole genome shotgun (WGS) entry which is preliminary data.</text>
</comment>
<evidence type="ECO:0000256" key="5">
    <source>
        <dbReference type="SAM" id="MobiDB-lite"/>
    </source>
</evidence>
<feature type="transmembrane region" description="Helical" evidence="6">
    <location>
        <begin position="174"/>
        <end position="193"/>
    </location>
</feature>
<dbReference type="EMBL" id="NBWZ01000001">
    <property type="protein sequence ID" value="RFA09906.1"/>
    <property type="molecule type" value="Genomic_DNA"/>
</dbReference>
<dbReference type="GO" id="GO:0005886">
    <property type="term" value="C:plasma membrane"/>
    <property type="evidence" value="ECO:0007669"/>
    <property type="project" value="UniProtKB-SubCell"/>
</dbReference>
<evidence type="ECO:0000256" key="2">
    <source>
        <dbReference type="ARBA" id="ARBA00022692"/>
    </source>
</evidence>
<feature type="transmembrane region" description="Helical" evidence="6">
    <location>
        <begin position="44"/>
        <end position="66"/>
    </location>
</feature>
<feature type="transmembrane region" description="Helical" evidence="6">
    <location>
        <begin position="370"/>
        <end position="391"/>
    </location>
</feature>
<organism evidence="8 9">
    <name type="scientific">Subtercola boreus</name>
    <dbReference type="NCBI Taxonomy" id="120213"/>
    <lineage>
        <taxon>Bacteria</taxon>
        <taxon>Bacillati</taxon>
        <taxon>Actinomycetota</taxon>
        <taxon>Actinomycetes</taxon>
        <taxon>Micrococcales</taxon>
        <taxon>Microbacteriaceae</taxon>
        <taxon>Subtercola</taxon>
    </lineage>
</organism>
<dbReference type="PROSITE" id="PS50850">
    <property type="entry name" value="MFS"/>
    <property type="match status" value="1"/>
</dbReference>
<dbReference type="SUPFAM" id="SSF103473">
    <property type="entry name" value="MFS general substrate transporter"/>
    <property type="match status" value="1"/>
</dbReference>
<reference evidence="8 9" key="1">
    <citation type="submission" date="2017-04" db="EMBL/GenBank/DDBJ databases">
        <title>Comparative genome analysis of Subtercola boreus.</title>
        <authorList>
            <person name="Cho Y.-J."/>
            <person name="Cho A."/>
            <person name="Kim O.-S."/>
            <person name="Lee J.-I."/>
        </authorList>
    </citation>
    <scope>NUCLEOTIDE SEQUENCE [LARGE SCALE GENOMIC DNA]</scope>
    <source>
        <strain evidence="8 9">K300</strain>
    </source>
</reference>
<accession>A0A3E0VIY3</accession>
<evidence type="ECO:0000256" key="3">
    <source>
        <dbReference type="ARBA" id="ARBA00022989"/>
    </source>
</evidence>
<evidence type="ECO:0000256" key="1">
    <source>
        <dbReference type="ARBA" id="ARBA00004651"/>
    </source>
</evidence>
<dbReference type="OrthoDB" id="7375466at2"/>
<dbReference type="PANTHER" id="PTHR23501:SF197">
    <property type="entry name" value="COMD"/>
    <property type="match status" value="1"/>
</dbReference>
<gene>
    <name evidence="8" type="ORF">B7R54_12355</name>
</gene>
<feature type="transmembrane region" description="Helical" evidence="6">
    <location>
        <begin position="397"/>
        <end position="419"/>
    </location>
</feature>
<dbReference type="Gene3D" id="1.20.1250.20">
    <property type="entry name" value="MFS general substrate transporter like domains"/>
    <property type="match status" value="1"/>
</dbReference>
<dbReference type="PANTHER" id="PTHR23501">
    <property type="entry name" value="MAJOR FACILITATOR SUPERFAMILY"/>
    <property type="match status" value="1"/>
</dbReference>
<dbReference type="Gene3D" id="1.20.1720.10">
    <property type="entry name" value="Multidrug resistance protein D"/>
    <property type="match status" value="1"/>
</dbReference>
<feature type="transmembrane region" description="Helical" evidence="6">
    <location>
        <begin position="199"/>
        <end position="225"/>
    </location>
</feature>
<comment type="subcellular location">
    <subcellularLocation>
        <location evidence="1">Cell membrane</location>
        <topology evidence="1">Multi-pass membrane protein</topology>
    </subcellularLocation>
</comment>
<feature type="transmembrane region" description="Helical" evidence="6">
    <location>
        <begin position="237"/>
        <end position="258"/>
    </location>
</feature>
<dbReference type="InterPro" id="IPR036259">
    <property type="entry name" value="MFS_trans_sf"/>
</dbReference>
<feature type="domain" description="Major facilitator superfamily (MFS) profile" evidence="7">
    <location>
        <begin position="47"/>
        <end position="501"/>
    </location>
</feature>
<protein>
    <recommendedName>
        <fullName evidence="7">Major facilitator superfamily (MFS) profile domain-containing protein</fullName>
    </recommendedName>
</protein>
<keyword evidence="3 6" id="KW-1133">Transmembrane helix</keyword>
<feature type="transmembrane region" description="Helical" evidence="6">
    <location>
        <begin position="474"/>
        <end position="497"/>
    </location>
</feature>
<feature type="transmembrane region" description="Helical" evidence="6">
    <location>
        <begin position="264"/>
        <end position="285"/>
    </location>
</feature>
<evidence type="ECO:0000256" key="4">
    <source>
        <dbReference type="ARBA" id="ARBA00023136"/>
    </source>
</evidence>
<dbReference type="InterPro" id="IPR020846">
    <property type="entry name" value="MFS_dom"/>
</dbReference>
<feature type="transmembrane region" description="Helical" evidence="6">
    <location>
        <begin position="335"/>
        <end position="358"/>
    </location>
</feature>
<keyword evidence="9" id="KW-1185">Reference proteome</keyword>
<feature type="region of interest" description="Disordered" evidence="5">
    <location>
        <begin position="1"/>
        <end position="36"/>
    </location>
</feature>
<dbReference type="AlphaFoldDB" id="A0A3E0VIY3"/>
<evidence type="ECO:0000259" key="7">
    <source>
        <dbReference type="PROSITE" id="PS50850"/>
    </source>
</evidence>
<keyword evidence="4 6" id="KW-0472">Membrane</keyword>
<proteinExistence type="predicted"/>
<feature type="transmembrane region" description="Helical" evidence="6">
    <location>
        <begin position="113"/>
        <end position="130"/>
    </location>
</feature>
<dbReference type="Proteomes" id="UP000256486">
    <property type="component" value="Unassembled WGS sequence"/>
</dbReference>
<feature type="transmembrane region" description="Helical" evidence="6">
    <location>
        <begin position="306"/>
        <end position="329"/>
    </location>
</feature>
<evidence type="ECO:0000313" key="9">
    <source>
        <dbReference type="Proteomes" id="UP000256486"/>
    </source>
</evidence>
<dbReference type="Pfam" id="PF07690">
    <property type="entry name" value="MFS_1"/>
    <property type="match status" value="1"/>
</dbReference>